<protein>
    <submittedName>
        <fullName evidence="2">LysO family transporter</fullName>
    </submittedName>
</protein>
<keyword evidence="5" id="KW-1185">Reference proteome</keyword>
<evidence type="ECO:0000313" key="3">
    <source>
        <dbReference type="EMBL" id="SDL11602.1"/>
    </source>
</evidence>
<feature type="transmembrane region" description="Helical" evidence="1">
    <location>
        <begin position="59"/>
        <end position="81"/>
    </location>
</feature>
<evidence type="ECO:0000313" key="7">
    <source>
        <dbReference type="Proteomes" id="UP000528432"/>
    </source>
</evidence>
<feature type="transmembrane region" description="Helical" evidence="1">
    <location>
        <begin position="6"/>
        <end position="24"/>
    </location>
</feature>
<keyword evidence="1" id="KW-0812">Transmembrane</keyword>
<keyword evidence="1" id="KW-0472">Membrane</keyword>
<evidence type="ECO:0000313" key="2">
    <source>
        <dbReference type="EMBL" id="NOH15436.1"/>
    </source>
</evidence>
<dbReference type="Proteomes" id="UP000250223">
    <property type="component" value="Unassembled WGS sequence"/>
</dbReference>
<organism evidence="2 7">
    <name type="scientific">Clostridium cochlearium</name>
    <dbReference type="NCBI Taxonomy" id="1494"/>
    <lineage>
        <taxon>Bacteria</taxon>
        <taxon>Bacillati</taxon>
        <taxon>Bacillota</taxon>
        <taxon>Clostridia</taxon>
        <taxon>Eubacteriales</taxon>
        <taxon>Clostridiaceae</taxon>
        <taxon>Clostridium</taxon>
    </lineage>
</organism>
<dbReference type="GO" id="GO:0015661">
    <property type="term" value="F:L-lysine efflux transmembrane transporter activity"/>
    <property type="evidence" value="ECO:0007669"/>
    <property type="project" value="InterPro"/>
</dbReference>
<keyword evidence="1" id="KW-1133">Transmembrane helix</keyword>
<gene>
    <name evidence="2" type="ORF">HMJ28_03385</name>
    <name evidence="4" type="ORF">NCTC13028_02416</name>
    <name evidence="3" type="ORF">SAMN05216497_10798</name>
</gene>
<feature type="transmembrane region" description="Helical" evidence="1">
    <location>
        <begin position="36"/>
        <end position="53"/>
    </location>
</feature>
<dbReference type="EMBL" id="FNGL01000007">
    <property type="protein sequence ID" value="SDL11602.1"/>
    <property type="molecule type" value="Genomic_DNA"/>
</dbReference>
<dbReference type="Proteomes" id="UP000198811">
    <property type="component" value="Unassembled WGS sequence"/>
</dbReference>
<dbReference type="STRING" id="1494.SAMN05216497_10798"/>
<dbReference type="EMBL" id="JABFIF010000003">
    <property type="protein sequence ID" value="NOH15436.1"/>
    <property type="molecule type" value="Genomic_DNA"/>
</dbReference>
<dbReference type="AlphaFoldDB" id="A0A239ZG20"/>
<sequence length="148" mass="15708">MKLKDTLFILLIVGVLSLVGNMVGPKHNIIEAIPGMIILIGISIGGIALAKFMPGKIPAVAYIVTLGCILTYPTMPGAAMISQYISKVDFLALTTPILAYVGISIGKDLEAFKKSGWRIVVLSCVIFTGTYLGSALIAQLILKFIGQI</sequence>
<evidence type="ECO:0000313" key="6">
    <source>
        <dbReference type="Proteomes" id="UP000250223"/>
    </source>
</evidence>
<feature type="transmembrane region" description="Helical" evidence="1">
    <location>
        <begin position="88"/>
        <end position="105"/>
    </location>
</feature>
<name>A0A239ZG20_CLOCO</name>
<reference evidence="3 5" key="1">
    <citation type="submission" date="2016-10" db="EMBL/GenBank/DDBJ databases">
        <authorList>
            <person name="Varghese N."/>
            <person name="Submissions S."/>
        </authorList>
    </citation>
    <scope>NUCLEOTIDE SEQUENCE [LARGE SCALE GENOMIC DNA]</scope>
    <source>
        <strain evidence="3 5">NLAE-zl-C224</strain>
    </source>
</reference>
<evidence type="ECO:0000313" key="5">
    <source>
        <dbReference type="Proteomes" id="UP000198811"/>
    </source>
</evidence>
<proteinExistence type="predicted"/>
<dbReference type="GeneID" id="70576505"/>
<dbReference type="OrthoDB" id="6443879at2"/>
<evidence type="ECO:0000256" key="1">
    <source>
        <dbReference type="SAM" id="Phobius"/>
    </source>
</evidence>
<reference evidence="2 7" key="3">
    <citation type="submission" date="2020-05" db="EMBL/GenBank/DDBJ databases">
        <title>Draft genome sequence of Clostridium cochlearium strain AGROS13 isolated from a sheep dairy farm in New Zealand.</title>
        <authorList>
            <person name="Gupta T.B."/>
            <person name="Jauregui R."/>
            <person name="Risson A.N."/>
            <person name="Brightwell G."/>
            <person name="Maclean P."/>
        </authorList>
    </citation>
    <scope>NUCLEOTIDE SEQUENCE [LARGE SCALE GENOMIC DNA]</scope>
    <source>
        <strain evidence="2 7">AGROS13</strain>
    </source>
</reference>
<dbReference type="EMBL" id="UAWC01000026">
    <property type="protein sequence ID" value="SQB36182.1"/>
    <property type="molecule type" value="Genomic_DNA"/>
</dbReference>
<feature type="transmembrane region" description="Helical" evidence="1">
    <location>
        <begin position="117"/>
        <end position="142"/>
    </location>
</feature>
<evidence type="ECO:0000313" key="4">
    <source>
        <dbReference type="EMBL" id="SQB36182.1"/>
    </source>
</evidence>
<dbReference type="Proteomes" id="UP000528432">
    <property type="component" value="Unassembled WGS sequence"/>
</dbReference>
<accession>A0A239ZG20</accession>
<dbReference type="RefSeq" id="WP_089865361.1">
    <property type="nucleotide sequence ID" value="NZ_CP173238.1"/>
</dbReference>
<reference evidence="4 6" key="2">
    <citation type="submission" date="2018-06" db="EMBL/GenBank/DDBJ databases">
        <authorList>
            <consortium name="Pathogen Informatics"/>
            <person name="Doyle S."/>
        </authorList>
    </citation>
    <scope>NUCLEOTIDE SEQUENCE [LARGE SCALE GENOMIC DNA]</scope>
    <source>
        <strain evidence="4 6">NCTC13028</strain>
    </source>
</reference>